<proteinExistence type="inferred from homology"/>
<evidence type="ECO:0000313" key="11">
    <source>
        <dbReference type="EMBL" id="MCP9273723.1"/>
    </source>
</evidence>
<evidence type="ECO:0000256" key="5">
    <source>
        <dbReference type="ARBA" id="ARBA00023136"/>
    </source>
</evidence>
<dbReference type="InterPro" id="IPR001173">
    <property type="entry name" value="Glyco_trans_2-like"/>
</dbReference>
<evidence type="ECO:0000256" key="9">
    <source>
        <dbReference type="ARBA" id="ARBA00040345"/>
    </source>
</evidence>
<dbReference type="Gene3D" id="3.90.550.10">
    <property type="entry name" value="Spore Coat Polysaccharide Biosynthesis Protein SpsA, Chain A"/>
    <property type="match status" value="1"/>
</dbReference>
<name>A0ABT1M3J1_9MYCO</name>
<keyword evidence="12" id="KW-1185">Reference proteome</keyword>
<comment type="similarity">
    <text evidence="8">Belongs to the glycosyltransferase 2 family. CrtQ subfamily.</text>
</comment>
<protein>
    <recommendedName>
        <fullName evidence="9">4,4'-diaponeurosporenoate glycosyltransferase</fullName>
    </recommendedName>
</protein>
<comment type="caution">
    <text evidence="11">The sequence shown here is derived from an EMBL/GenBank/DDBJ whole genome shotgun (WGS) entry which is preliminary data.</text>
</comment>
<dbReference type="PANTHER" id="PTHR43646:SF2">
    <property type="entry name" value="GLYCOSYLTRANSFERASE 2-LIKE DOMAIN-CONTAINING PROTEIN"/>
    <property type="match status" value="1"/>
</dbReference>
<dbReference type="RefSeq" id="WP_255061033.1">
    <property type="nucleotide sequence ID" value="NZ_JANDBD010000006.1"/>
</dbReference>
<accession>A0ABT1M3J1</accession>
<evidence type="ECO:0000256" key="3">
    <source>
        <dbReference type="ARBA" id="ARBA00022676"/>
    </source>
</evidence>
<dbReference type="Proteomes" id="UP001651690">
    <property type="component" value="Unassembled WGS sequence"/>
</dbReference>
<evidence type="ECO:0000256" key="2">
    <source>
        <dbReference type="ARBA" id="ARBA00022475"/>
    </source>
</evidence>
<evidence type="ECO:0000256" key="4">
    <source>
        <dbReference type="ARBA" id="ARBA00022679"/>
    </source>
</evidence>
<evidence type="ECO:0000256" key="1">
    <source>
        <dbReference type="ARBA" id="ARBA00004236"/>
    </source>
</evidence>
<keyword evidence="3 11" id="KW-0328">Glycosyltransferase</keyword>
<evidence type="ECO:0000313" key="12">
    <source>
        <dbReference type="Proteomes" id="UP001651690"/>
    </source>
</evidence>
<comment type="pathway">
    <text evidence="7">Carotenoid biosynthesis; staphyloxanthin biosynthesis; staphyloxanthin from farnesyl diphosphate: step 4/5.</text>
</comment>
<evidence type="ECO:0000256" key="8">
    <source>
        <dbReference type="ARBA" id="ARBA00038120"/>
    </source>
</evidence>
<dbReference type="Pfam" id="PF00535">
    <property type="entry name" value="Glycos_transf_2"/>
    <property type="match status" value="1"/>
</dbReference>
<reference evidence="11 12" key="1">
    <citation type="submission" date="2022-06" db="EMBL/GenBank/DDBJ databases">
        <title>Mycolicibacterium sp. CAU 1645 isolated from seawater.</title>
        <authorList>
            <person name="Kim W."/>
        </authorList>
    </citation>
    <scope>NUCLEOTIDE SEQUENCE [LARGE SCALE GENOMIC DNA]</scope>
    <source>
        <strain evidence="11 12">CAU 1645</strain>
    </source>
</reference>
<keyword evidence="2" id="KW-1003">Cell membrane</keyword>
<dbReference type="EMBL" id="JANDBD010000006">
    <property type="protein sequence ID" value="MCP9273723.1"/>
    <property type="molecule type" value="Genomic_DNA"/>
</dbReference>
<dbReference type="PANTHER" id="PTHR43646">
    <property type="entry name" value="GLYCOSYLTRANSFERASE"/>
    <property type="match status" value="1"/>
</dbReference>
<comment type="function">
    <text evidence="6">Catalyzes the glycosylation of 4,4'-diaponeurosporenoate, i.e. the esterification of glucose at the C1'' position with the carboxyl group of 4,4'-diaponeurosporenic acid, to form glycosyl-4,4'-diaponeurosporenoate. This is a step in the biosynthesis of staphyloxanthin, an orange pigment present in most staphylococci strains.</text>
</comment>
<evidence type="ECO:0000259" key="10">
    <source>
        <dbReference type="Pfam" id="PF00535"/>
    </source>
</evidence>
<organism evidence="11 12">
    <name type="scientific">Mycolicibacterium arenosum</name>
    <dbReference type="NCBI Taxonomy" id="2952157"/>
    <lineage>
        <taxon>Bacteria</taxon>
        <taxon>Bacillati</taxon>
        <taxon>Actinomycetota</taxon>
        <taxon>Actinomycetes</taxon>
        <taxon>Mycobacteriales</taxon>
        <taxon>Mycobacteriaceae</taxon>
        <taxon>Mycolicibacterium</taxon>
    </lineage>
</organism>
<evidence type="ECO:0000256" key="6">
    <source>
        <dbReference type="ARBA" id="ARBA00037281"/>
    </source>
</evidence>
<keyword evidence="5" id="KW-0472">Membrane</keyword>
<evidence type="ECO:0000256" key="7">
    <source>
        <dbReference type="ARBA" id="ARBA00037904"/>
    </source>
</evidence>
<dbReference type="InterPro" id="IPR029044">
    <property type="entry name" value="Nucleotide-diphossugar_trans"/>
</dbReference>
<feature type="domain" description="Glycosyltransferase 2-like" evidence="10">
    <location>
        <begin position="7"/>
        <end position="144"/>
    </location>
</feature>
<sequence>MPRHVAVVVPARNEERTIAVCLQRLDAAVHRLQRDHPNVTADVFVVLDRCTDGTAAVASAHGASTLRSDAGRVGSARRLGALRAHRHVRRRGISAGDVWLANTDADTEVPDTWLTGQVGFAAAGVDMVVGTVTPAGLDPARDSRWHRNHVLGEGHSHVHGANLGLRLSTYLAAGGFADVAVHEDLDIVTRVRAITPRWVATHRTSVTTSGRDASRVDGGFASYIAGLDTGDASCAS</sequence>
<dbReference type="GO" id="GO:0016757">
    <property type="term" value="F:glycosyltransferase activity"/>
    <property type="evidence" value="ECO:0007669"/>
    <property type="project" value="UniProtKB-KW"/>
</dbReference>
<keyword evidence="4 11" id="KW-0808">Transferase</keyword>
<gene>
    <name evidence="11" type="ORF">NM203_16160</name>
</gene>
<dbReference type="SUPFAM" id="SSF53448">
    <property type="entry name" value="Nucleotide-diphospho-sugar transferases"/>
    <property type="match status" value="1"/>
</dbReference>
<comment type="subcellular location">
    <subcellularLocation>
        <location evidence="1">Cell membrane</location>
    </subcellularLocation>
</comment>